<protein>
    <submittedName>
        <fullName evidence="1">Uncharacterized protein</fullName>
    </submittedName>
</protein>
<sequence>MKILALTWKPRIFTTKILHLTESHAFSLENPPFNQKSHIFSSKTPHLTWKLHIFSWKIPHLT</sequence>
<dbReference type="HOGENOM" id="CLU_131228_2_0_0"/>
<name>S7J4G5_9CHLA</name>
<evidence type="ECO:0000313" key="2">
    <source>
        <dbReference type="Proteomes" id="UP000016200"/>
    </source>
</evidence>
<proteinExistence type="predicted"/>
<gene>
    <name evidence="1" type="ORF">CP10139811_1421</name>
</gene>
<dbReference type="EMBL" id="ATNB01000151">
    <property type="protein sequence ID" value="EPP34927.1"/>
    <property type="molecule type" value="Genomic_DNA"/>
</dbReference>
<accession>S7J4G5</accession>
<evidence type="ECO:0000313" key="1">
    <source>
        <dbReference type="EMBL" id="EPP34927.1"/>
    </source>
</evidence>
<dbReference type="Proteomes" id="UP000016200">
    <property type="component" value="Unassembled WGS sequence"/>
</dbReference>
<dbReference type="AlphaFoldDB" id="S7J4G5"/>
<comment type="caution">
    <text evidence="1">The sequence shown here is derived from an EMBL/GenBank/DDBJ whole genome shotgun (WGS) entry which is preliminary data.</text>
</comment>
<organism evidence="1 2">
    <name type="scientific">Chlamydia ibidis</name>
    <dbReference type="NCBI Taxonomy" id="1405396"/>
    <lineage>
        <taxon>Bacteria</taxon>
        <taxon>Pseudomonadati</taxon>
        <taxon>Chlamydiota</taxon>
        <taxon>Chlamydiia</taxon>
        <taxon>Chlamydiales</taxon>
        <taxon>Chlamydiaceae</taxon>
        <taxon>Chlamydia/Chlamydophila group</taxon>
        <taxon>Chlamydia</taxon>
    </lineage>
</organism>
<reference evidence="1 2" key="1">
    <citation type="submission" date="2013-04" db="EMBL/GenBank/DDBJ databases">
        <title>Genome sequence of Chlamydia psittaci 10-1398/11.</title>
        <authorList>
            <person name="Huot-Creasy H."/>
            <person name="McCracken C.L."/>
            <person name="Humphries M."/>
            <person name="Sachse K."/>
            <person name="Laroucau K."/>
            <person name="Bavoil P."/>
            <person name="Myers G.S."/>
        </authorList>
    </citation>
    <scope>NUCLEOTIDE SEQUENCE [LARGE SCALE GENOMIC DNA]</scope>
    <source>
        <strain evidence="1 2">10_1398_11</strain>
    </source>
</reference>